<evidence type="ECO:0000256" key="1">
    <source>
        <dbReference type="ARBA" id="ARBA00022801"/>
    </source>
</evidence>
<dbReference type="InterPro" id="IPR029033">
    <property type="entry name" value="His_PPase_superfam"/>
</dbReference>
<dbReference type="SMART" id="SM00855">
    <property type="entry name" value="PGAM"/>
    <property type="match status" value="1"/>
</dbReference>
<reference evidence="2 3" key="1">
    <citation type="submission" date="2018-09" db="EMBL/GenBank/DDBJ databases">
        <title>Genomic Encyclopedia of Archaeal and Bacterial Type Strains, Phase II (KMG-II): from individual species to whole genera.</title>
        <authorList>
            <person name="Goeker M."/>
        </authorList>
    </citation>
    <scope>NUCLEOTIDE SEQUENCE [LARGE SCALE GENOMIC DNA]</scope>
    <source>
        <strain evidence="2 3">DSM 11458</strain>
    </source>
</reference>
<sequence length="229" mass="25650">MHFACVPGQERFDVAELIVIRHGQASFGAENYDVLSDLGRAQSRAAGEWLRRAQWHPDRIVTGTLERQIDTASEMGFDPVPEQHPGLNEYDFGNLLEARFPEGLPELVNADRKVHFRTLRETVFAWQRGEIDNPYESWEQFATRVEAARAFALDTTAKRVLVVSSGGVIGQMVAASLQAPAEHMMNLNLQIKNAAMTRFMFSGSLFSLNEFNSTPHYATPEGANLMSYS</sequence>
<gene>
    <name evidence="2" type="ORF">C8N30_3821</name>
</gene>
<proteinExistence type="predicted"/>
<dbReference type="InterPro" id="IPR051021">
    <property type="entry name" value="Mito_Ser/Thr_phosphatase"/>
</dbReference>
<keyword evidence="3" id="KW-1185">Reference proteome</keyword>
<evidence type="ECO:0000313" key="3">
    <source>
        <dbReference type="Proteomes" id="UP000284407"/>
    </source>
</evidence>
<protein>
    <submittedName>
        <fullName evidence="2">Broad specificity phosphatase PhoE</fullName>
    </submittedName>
</protein>
<dbReference type="GO" id="GO:0016787">
    <property type="term" value="F:hydrolase activity"/>
    <property type="evidence" value="ECO:0007669"/>
    <property type="project" value="UniProtKB-KW"/>
</dbReference>
<dbReference type="PANTHER" id="PTHR20935">
    <property type="entry name" value="PHOSPHOGLYCERATE MUTASE-RELATED"/>
    <property type="match status" value="1"/>
</dbReference>
<dbReference type="SUPFAM" id="SSF53254">
    <property type="entry name" value="Phosphoglycerate mutase-like"/>
    <property type="match status" value="1"/>
</dbReference>
<dbReference type="CDD" id="cd07040">
    <property type="entry name" value="HP"/>
    <property type="match status" value="1"/>
</dbReference>
<dbReference type="Proteomes" id="UP000284407">
    <property type="component" value="Unassembled WGS sequence"/>
</dbReference>
<name>A0A420DG55_9RHOB</name>
<dbReference type="Pfam" id="PF00300">
    <property type="entry name" value="His_Phos_1"/>
    <property type="match status" value="1"/>
</dbReference>
<dbReference type="RefSeq" id="WP_254693905.1">
    <property type="nucleotide sequence ID" value="NC_019364.1"/>
</dbReference>
<accession>A0A420DG55</accession>
<dbReference type="InterPro" id="IPR013078">
    <property type="entry name" value="His_Pase_superF_clade-1"/>
</dbReference>
<comment type="caution">
    <text evidence="2">The sequence shown here is derived from an EMBL/GenBank/DDBJ whole genome shotgun (WGS) entry which is preliminary data.</text>
</comment>
<keyword evidence="1" id="KW-0378">Hydrolase</keyword>
<dbReference type="PANTHER" id="PTHR20935:SF0">
    <property type="entry name" value="SERINE_THREONINE-PROTEIN PHOSPHATASE PGAM5, MITOCHONDRIAL"/>
    <property type="match status" value="1"/>
</dbReference>
<dbReference type="AlphaFoldDB" id="A0A420DG55"/>
<dbReference type="STRING" id="1443111.Z949_59"/>
<organism evidence="2 3">
    <name type="scientific">Sulfitobacter guttiformis</name>
    <dbReference type="NCBI Taxonomy" id="74349"/>
    <lineage>
        <taxon>Bacteria</taxon>
        <taxon>Pseudomonadati</taxon>
        <taxon>Pseudomonadota</taxon>
        <taxon>Alphaproteobacteria</taxon>
        <taxon>Rhodobacterales</taxon>
        <taxon>Roseobacteraceae</taxon>
        <taxon>Sulfitobacter</taxon>
    </lineage>
</organism>
<dbReference type="EMBL" id="RAQK01000003">
    <property type="protein sequence ID" value="RKE92065.1"/>
    <property type="molecule type" value="Genomic_DNA"/>
</dbReference>
<evidence type="ECO:0000313" key="2">
    <source>
        <dbReference type="EMBL" id="RKE92065.1"/>
    </source>
</evidence>
<dbReference type="Gene3D" id="3.40.50.1240">
    <property type="entry name" value="Phosphoglycerate mutase-like"/>
    <property type="match status" value="1"/>
</dbReference>